<dbReference type="RefSeq" id="XP_041219819.1">
    <property type="nucleotide sequence ID" value="XM_041377542.1"/>
</dbReference>
<reference evidence="1" key="1">
    <citation type="journal article" date="2020" name="New Phytol.">
        <title>Comparative genomics reveals dynamic genome evolution in host specialist ectomycorrhizal fungi.</title>
        <authorList>
            <person name="Lofgren L.A."/>
            <person name="Nguyen N.H."/>
            <person name="Vilgalys R."/>
            <person name="Ruytinx J."/>
            <person name="Liao H.L."/>
            <person name="Branco S."/>
            <person name="Kuo A."/>
            <person name="LaButti K."/>
            <person name="Lipzen A."/>
            <person name="Andreopoulos W."/>
            <person name="Pangilinan J."/>
            <person name="Riley R."/>
            <person name="Hundley H."/>
            <person name="Na H."/>
            <person name="Barry K."/>
            <person name="Grigoriev I.V."/>
            <person name="Stajich J.E."/>
            <person name="Kennedy P.G."/>
        </authorList>
    </citation>
    <scope>NUCLEOTIDE SEQUENCE</scope>
    <source>
        <strain evidence="1">FC203</strain>
    </source>
</reference>
<organism evidence="1 2">
    <name type="scientific">Suillus fuscotomentosus</name>
    <dbReference type="NCBI Taxonomy" id="1912939"/>
    <lineage>
        <taxon>Eukaryota</taxon>
        <taxon>Fungi</taxon>
        <taxon>Dikarya</taxon>
        <taxon>Basidiomycota</taxon>
        <taxon>Agaricomycotina</taxon>
        <taxon>Agaricomycetes</taxon>
        <taxon>Agaricomycetidae</taxon>
        <taxon>Boletales</taxon>
        <taxon>Suillineae</taxon>
        <taxon>Suillaceae</taxon>
        <taxon>Suillus</taxon>
    </lineage>
</organism>
<dbReference type="AlphaFoldDB" id="A0AAD4DX59"/>
<comment type="caution">
    <text evidence="1">The sequence shown here is derived from an EMBL/GenBank/DDBJ whole genome shotgun (WGS) entry which is preliminary data.</text>
</comment>
<dbReference type="GeneID" id="64671840"/>
<proteinExistence type="predicted"/>
<evidence type="ECO:0000313" key="1">
    <source>
        <dbReference type="EMBL" id="KAG1894243.1"/>
    </source>
</evidence>
<dbReference type="EMBL" id="JABBWK010000082">
    <property type="protein sequence ID" value="KAG1894243.1"/>
    <property type="molecule type" value="Genomic_DNA"/>
</dbReference>
<name>A0AAD4DX59_9AGAM</name>
<evidence type="ECO:0000313" key="2">
    <source>
        <dbReference type="Proteomes" id="UP001195769"/>
    </source>
</evidence>
<gene>
    <name evidence="1" type="ORF">F5891DRAFT_985133</name>
</gene>
<accession>A0AAD4DX59</accession>
<protein>
    <submittedName>
        <fullName evidence="1">Uncharacterized protein</fullName>
    </submittedName>
</protein>
<dbReference type="Proteomes" id="UP001195769">
    <property type="component" value="Unassembled WGS sequence"/>
</dbReference>
<keyword evidence="2" id="KW-1185">Reference proteome</keyword>
<sequence length="213" mass="24238">MGEGCSYASHLAFLHDGRNHMPVIPEDWALYTTHVASKWVEQQFLAHPSSWLRPINTQYNEALAKQELGMNDAQEDALLVRFPPAENILLDCPSVVIDSRYRIILWYIPDALTLWVQNEMFLVTLSIGDLLKKSITNGNCINIVPCWFQQGHECYGPPPENLDDRFKPEVSATLKGDRSLAMITAMQRLALLASAALHVMHQENLFCARELYR</sequence>